<evidence type="ECO:0000313" key="6">
    <source>
        <dbReference type="EMBL" id="KAG9443580.1"/>
    </source>
</evidence>
<evidence type="ECO:0000256" key="4">
    <source>
        <dbReference type="ARBA" id="ARBA00023136"/>
    </source>
</evidence>
<dbReference type="AlphaFoldDB" id="A0AAV7E3T3"/>
<keyword evidence="7" id="KW-1185">Reference proteome</keyword>
<evidence type="ECO:0000313" key="7">
    <source>
        <dbReference type="Proteomes" id="UP000825729"/>
    </source>
</evidence>
<dbReference type="Pfam" id="PF00939">
    <property type="entry name" value="Na_sulph_symp"/>
    <property type="match status" value="1"/>
</dbReference>
<feature type="transmembrane region" description="Helical" evidence="5">
    <location>
        <begin position="80"/>
        <end position="96"/>
    </location>
</feature>
<keyword evidence="3 5" id="KW-1133">Transmembrane helix</keyword>
<dbReference type="NCBIfam" id="TIGR00785">
    <property type="entry name" value="dass"/>
    <property type="match status" value="1"/>
</dbReference>
<feature type="transmembrane region" description="Helical" evidence="5">
    <location>
        <begin position="337"/>
        <end position="363"/>
    </location>
</feature>
<gene>
    <name evidence="6" type="ORF">H6P81_014920</name>
</gene>
<dbReference type="GO" id="GO:0015140">
    <property type="term" value="F:malate transmembrane transporter activity"/>
    <property type="evidence" value="ECO:0007669"/>
    <property type="project" value="UniProtKB-ARBA"/>
</dbReference>
<comment type="subcellular location">
    <subcellularLocation>
        <location evidence="1">Membrane</location>
        <topology evidence="1">Multi-pass membrane protein</topology>
    </subcellularLocation>
</comment>
<protein>
    <recommendedName>
        <fullName evidence="8">Tonoplast dicarboxylate transporter</fullName>
    </recommendedName>
</protein>
<dbReference type="GO" id="GO:0005886">
    <property type="term" value="C:plasma membrane"/>
    <property type="evidence" value="ECO:0007669"/>
    <property type="project" value="TreeGrafter"/>
</dbReference>
<feature type="transmembrane region" description="Helical" evidence="5">
    <location>
        <begin position="194"/>
        <end position="227"/>
    </location>
</feature>
<keyword evidence="2 5" id="KW-0812">Transmembrane</keyword>
<name>A0AAV7E3T3_ARIFI</name>
<evidence type="ECO:0008006" key="8">
    <source>
        <dbReference type="Google" id="ProtNLM"/>
    </source>
</evidence>
<dbReference type="PANTHER" id="PTHR10283:SF82">
    <property type="entry name" value="SOLUTE CARRIER FAMILY 13 MEMBER 2"/>
    <property type="match status" value="1"/>
</dbReference>
<feature type="transmembrane region" description="Helical" evidence="5">
    <location>
        <begin position="292"/>
        <end position="316"/>
    </location>
</feature>
<sequence>MEVPLIVWLLKLAFEVPFVALNSGILAMLRTPTSPYSETQNNQNMDDSKTPLLLPTVQSSPPSHGGCLAFLKSIFTANNLAIASGPLACLLIYFLVKLDGPRECTGMLAVLAWIFLWWLTEAVPMPITSMAPLFLFPIFGISSADAVAKSYMDDVISLVLGSFTLALAVEHYNIHRRLALNITILFCGEPLRPSLLLLGICATTAFVSMWMHNVAAAVLMMPVATGILQRFPAGRSPGSDVTRFCKAVVLGVIYSAAIGGMSTLTGTGVNLILAGMWHSYFPNEKPLSFSTWFFFGFPMALLVFFALWGILCVLYLSKSSGTSLVAYLDKSDLKRELELLGPMAFAEKMVLAVFSMLVVLWMTRSLTDDVPGWGALFHGRVGDGTASVLMATLLFIIPNKKQQGEKLMDWNKCKKLPWNIVLLLGAGFAIADGVRTSGLADVLSKTLDFLETVPHLAVAPIICIISSTITEFTSNNSTTTLVIPLLIQLAKPMNMYPLLLIVPGSIGAQFAYLLPTSTPSNIVGFTTGHIEIKDMIKTGLPLKVAGIAALSLLMPTLGPVVFRPSHQFHDS</sequence>
<accession>A0AAV7E3T3</accession>
<reference evidence="6 7" key="1">
    <citation type="submission" date="2021-07" db="EMBL/GenBank/DDBJ databases">
        <title>The Aristolochia fimbriata genome: insights into angiosperm evolution, floral development and chemical biosynthesis.</title>
        <authorList>
            <person name="Jiao Y."/>
        </authorList>
    </citation>
    <scope>NUCLEOTIDE SEQUENCE [LARGE SCALE GENOMIC DNA]</scope>
    <source>
        <strain evidence="6">IBCAS-2021</strain>
        <tissue evidence="6">Leaf</tissue>
    </source>
</reference>
<evidence type="ECO:0000256" key="2">
    <source>
        <dbReference type="ARBA" id="ARBA00022692"/>
    </source>
</evidence>
<evidence type="ECO:0000256" key="1">
    <source>
        <dbReference type="ARBA" id="ARBA00004141"/>
    </source>
</evidence>
<evidence type="ECO:0000256" key="3">
    <source>
        <dbReference type="ARBA" id="ARBA00022989"/>
    </source>
</evidence>
<dbReference type="Proteomes" id="UP000825729">
    <property type="component" value="Unassembled WGS sequence"/>
</dbReference>
<dbReference type="PANTHER" id="PTHR10283">
    <property type="entry name" value="SOLUTE CARRIER FAMILY 13 MEMBER"/>
    <property type="match status" value="1"/>
</dbReference>
<evidence type="ECO:0000256" key="5">
    <source>
        <dbReference type="SAM" id="Phobius"/>
    </source>
</evidence>
<feature type="transmembrane region" description="Helical" evidence="5">
    <location>
        <begin position="495"/>
        <end position="514"/>
    </location>
</feature>
<comment type="caution">
    <text evidence="6">The sequence shown here is derived from an EMBL/GenBank/DDBJ whole genome shotgun (WGS) entry which is preliminary data.</text>
</comment>
<dbReference type="EMBL" id="JAINDJ010000006">
    <property type="protein sequence ID" value="KAG9443580.1"/>
    <property type="molecule type" value="Genomic_DNA"/>
</dbReference>
<feature type="transmembrane region" description="Helical" evidence="5">
    <location>
        <begin position="416"/>
        <end position="434"/>
    </location>
</feature>
<keyword evidence="4 5" id="KW-0472">Membrane</keyword>
<feature type="transmembrane region" description="Helical" evidence="5">
    <location>
        <begin position="103"/>
        <end position="120"/>
    </location>
</feature>
<feature type="transmembrane region" description="Helical" evidence="5">
    <location>
        <begin position="375"/>
        <end position="396"/>
    </location>
</feature>
<dbReference type="InterPro" id="IPR001898">
    <property type="entry name" value="SLC13A/DASS"/>
</dbReference>
<proteinExistence type="predicted"/>
<feature type="transmembrane region" description="Helical" evidence="5">
    <location>
        <begin position="544"/>
        <end position="562"/>
    </location>
</feature>
<feature type="transmembrane region" description="Helical" evidence="5">
    <location>
        <begin position="155"/>
        <end position="174"/>
    </location>
</feature>
<feature type="transmembrane region" description="Helical" evidence="5">
    <location>
        <begin position="12"/>
        <end position="29"/>
    </location>
</feature>
<organism evidence="6 7">
    <name type="scientific">Aristolochia fimbriata</name>
    <name type="common">White veined hardy Dutchman's pipe vine</name>
    <dbReference type="NCBI Taxonomy" id="158543"/>
    <lineage>
        <taxon>Eukaryota</taxon>
        <taxon>Viridiplantae</taxon>
        <taxon>Streptophyta</taxon>
        <taxon>Embryophyta</taxon>
        <taxon>Tracheophyta</taxon>
        <taxon>Spermatophyta</taxon>
        <taxon>Magnoliopsida</taxon>
        <taxon>Magnoliidae</taxon>
        <taxon>Piperales</taxon>
        <taxon>Aristolochiaceae</taxon>
        <taxon>Aristolochia</taxon>
    </lineage>
</organism>
<feature type="transmembrane region" description="Helical" evidence="5">
    <location>
        <begin position="248"/>
        <end position="272"/>
    </location>
</feature>